<dbReference type="OrthoDB" id="3162439at2759"/>
<dbReference type="GeneID" id="18914385"/>
<proteinExistence type="predicted"/>
<gene>
    <name evidence="1" type="ORF">PHACADRAFT_248542</name>
</gene>
<dbReference type="AlphaFoldDB" id="K5WR51"/>
<dbReference type="Proteomes" id="UP000008370">
    <property type="component" value="Unassembled WGS sequence"/>
</dbReference>
<dbReference type="STRING" id="650164.K5WR51"/>
<reference evidence="1 2" key="1">
    <citation type="journal article" date="2012" name="BMC Genomics">
        <title>Comparative genomics of the white-rot fungi, Phanerochaete carnosa and P. chrysosporium, to elucidate the genetic basis of the distinct wood types they colonize.</title>
        <authorList>
            <person name="Suzuki H."/>
            <person name="MacDonald J."/>
            <person name="Syed K."/>
            <person name="Salamov A."/>
            <person name="Hori C."/>
            <person name="Aerts A."/>
            <person name="Henrissat B."/>
            <person name="Wiebenga A."/>
            <person name="vanKuyk P.A."/>
            <person name="Barry K."/>
            <person name="Lindquist E."/>
            <person name="LaButti K."/>
            <person name="Lapidus A."/>
            <person name="Lucas S."/>
            <person name="Coutinho P."/>
            <person name="Gong Y."/>
            <person name="Samejima M."/>
            <person name="Mahadevan R."/>
            <person name="Abou-Zaid M."/>
            <person name="de Vries R.P."/>
            <person name="Igarashi K."/>
            <person name="Yadav J.S."/>
            <person name="Grigoriev I.V."/>
            <person name="Master E.R."/>
        </authorList>
    </citation>
    <scope>NUCLEOTIDE SEQUENCE [LARGE SCALE GENOMIC DNA]</scope>
    <source>
        <strain evidence="1 2">HHB-10118-sp</strain>
    </source>
</reference>
<dbReference type="EMBL" id="JH930468">
    <property type="protein sequence ID" value="EKM61739.1"/>
    <property type="molecule type" value="Genomic_DNA"/>
</dbReference>
<protein>
    <submittedName>
        <fullName evidence="1">Uncharacterized protein</fullName>
    </submittedName>
</protein>
<dbReference type="RefSeq" id="XP_007391141.1">
    <property type="nucleotide sequence ID" value="XM_007391079.1"/>
</dbReference>
<sequence length="159" mass="18335">MVHQCFLTNTCIRLHAELLRGIGLNPASLYPIVHDRPEPLLHTEAHPRPCPTAPPQARLSEEEEDLADALSPVYDQLALARSWWVLELLLMRHRVQCAVDGRWETELYANMGRARVIPKQETYPVYVHRSVKMRMEAEKTAGQVYEPRARFDVEPTWVA</sequence>
<evidence type="ECO:0000313" key="1">
    <source>
        <dbReference type="EMBL" id="EKM61739.1"/>
    </source>
</evidence>
<dbReference type="HOGENOM" id="CLU_1661407_0_0_1"/>
<dbReference type="KEGG" id="pco:PHACADRAFT_248542"/>
<name>K5WR51_PHACS</name>
<organism evidence="1 2">
    <name type="scientific">Phanerochaete carnosa (strain HHB-10118-sp)</name>
    <name type="common">White-rot fungus</name>
    <name type="synonym">Peniophora carnosa</name>
    <dbReference type="NCBI Taxonomy" id="650164"/>
    <lineage>
        <taxon>Eukaryota</taxon>
        <taxon>Fungi</taxon>
        <taxon>Dikarya</taxon>
        <taxon>Basidiomycota</taxon>
        <taxon>Agaricomycotina</taxon>
        <taxon>Agaricomycetes</taxon>
        <taxon>Polyporales</taxon>
        <taxon>Phanerochaetaceae</taxon>
        <taxon>Phanerochaete</taxon>
    </lineage>
</organism>
<dbReference type="InParanoid" id="K5WR51"/>
<evidence type="ECO:0000313" key="2">
    <source>
        <dbReference type="Proteomes" id="UP000008370"/>
    </source>
</evidence>
<accession>K5WR51</accession>
<keyword evidence="2" id="KW-1185">Reference proteome</keyword>